<dbReference type="EMBL" id="CP000360">
    <property type="protein sequence ID" value="ABF43285.1"/>
    <property type="molecule type" value="Genomic_DNA"/>
</dbReference>
<name>Q1IIL5_KORVE</name>
<protein>
    <submittedName>
        <fullName evidence="2">Transcriptional regulator, PadR family</fullName>
    </submittedName>
</protein>
<dbReference type="InterPro" id="IPR005149">
    <property type="entry name" value="Tscrpt_reg_PadR_N"/>
</dbReference>
<evidence type="ECO:0000313" key="3">
    <source>
        <dbReference type="Proteomes" id="UP000002432"/>
    </source>
</evidence>
<dbReference type="Gene3D" id="1.10.10.10">
    <property type="entry name" value="Winged helix-like DNA-binding domain superfamily/Winged helix DNA-binding domain"/>
    <property type="match status" value="1"/>
</dbReference>
<evidence type="ECO:0000259" key="1">
    <source>
        <dbReference type="Pfam" id="PF03551"/>
    </source>
</evidence>
<gene>
    <name evidence="2" type="ordered locus">Acid345_4285</name>
</gene>
<dbReference type="NCBIfam" id="TIGR03433">
    <property type="entry name" value="padR_acidobact"/>
    <property type="match status" value="1"/>
</dbReference>
<dbReference type="EnsemblBacteria" id="ABF43285">
    <property type="protein sequence ID" value="ABF43285"/>
    <property type="gene ID" value="Acid345_4285"/>
</dbReference>
<dbReference type="InterPro" id="IPR036388">
    <property type="entry name" value="WH-like_DNA-bd_sf"/>
</dbReference>
<dbReference type="InterPro" id="IPR017799">
    <property type="entry name" value="Tscrpt_reg_PadR_acidobac-type"/>
</dbReference>
<dbReference type="AlphaFoldDB" id="Q1IIL5"/>
<organism evidence="2 3">
    <name type="scientific">Koribacter versatilis (strain Ellin345)</name>
    <dbReference type="NCBI Taxonomy" id="204669"/>
    <lineage>
        <taxon>Bacteria</taxon>
        <taxon>Pseudomonadati</taxon>
        <taxon>Acidobacteriota</taxon>
        <taxon>Terriglobia</taxon>
        <taxon>Terriglobales</taxon>
        <taxon>Candidatus Korobacteraceae</taxon>
        <taxon>Candidatus Korobacter</taxon>
    </lineage>
</organism>
<keyword evidence="3" id="KW-1185">Reference proteome</keyword>
<feature type="domain" description="Transcription regulator PadR N-terminal" evidence="1">
    <location>
        <begin position="17"/>
        <end position="90"/>
    </location>
</feature>
<reference evidence="2 3" key="1">
    <citation type="journal article" date="2009" name="Appl. Environ. Microbiol.">
        <title>Three genomes from the phylum Acidobacteria provide insight into the lifestyles of these microorganisms in soils.</title>
        <authorList>
            <person name="Ward N.L."/>
            <person name="Challacombe J.F."/>
            <person name="Janssen P.H."/>
            <person name="Henrissat B."/>
            <person name="Coutinho P.M."/>
            <person name="Wu M."/>
            <person name="Xie G."/>
            <person name="Haft D.H."/>
            <person name="Sait M."/>
            <person name="Badger J."/>
            <person name="Barabote R.D."/>
            <person name="Bradley B."/>
            <person name="Brettin T.S."/>
            <person name="Brinkac L.M."/>
            <person name="Bruce D."/>
            <person name="Creasy T."/>
            <person name="Daugherty S.C."/>
            <person name="Davidsen T.M."/>
            <person name="DeBoy R.T."/>
            <person name="Detter J.C."/>
            <person name="Dodson R.J."/>
            <person name="Durkin A.S."/>
            <person name="Ganapathy A."/>
            <person name="Gwinn-Giglio M."/>
            <person name="Han C.S."/>
            <person name="Khouri H."/>
            <person name="Kiss H."/>
            <person name="Kothari S.P."/>
            <person name="Madupu R."/>
            <person name="Nelson K.E."/>
            <person name="Nelson W.C."/>
            <person name="Paulsen I."/>
            <person name="Penn K."/>
            <person name="Ren Q."/>
            <person name="Rosovitz M.J."/>
            <person name="Selengut J.D."/>
            <person name="Shrivastava S."/>
            <person name="Sullivan S.A."/>
            <person name="Tapia R."/>
            <person name="Thompson L.S."/>
            <person name="Watkins K.L."/>
            <person name="Yang Q."/>
            <person name="Yu C."/>
            <person name="Zafar N."/>
            <person name="Zhou L."/>
            <person name="Kuske C.R."/>
        </authorList>
    </citation>
    <scope>NUCLEOTIDE SEQUENCE [LARGE SCALE GENOMIC DNA]</scope>
    <source>
        <strain evidence="2 3">Ellin345</strain>
    </source>
</reference>
<dbReference type="PANTHER" id="PTHR33169">
    <property type="entry name" value="PADR-FAMILY TRANSCRIPTIONAL REGULATOR"/>
    <property type="match status" value="1"/>
</dbReference>
<dbReference type="PANTHER" id="PTHR33169:SF14">
    <property type="entry name" value="TRANSCRIPTIONAL REGULATOR RV3488"/>
    <property type="match status" value="1"/>
</dbReference>
<evidence type="ECO:0000313" key="2">
    <source>
        <dbReference type="EMBL" id="ABF43285.1"/>
    </source>
</evidence>
<dbReference type="OrthoDB" id="9791785at2"/>
<dbReference type="InterPro" id="IPR052509">
    <property type="entry name" value="Metal_resp_DNA-bind_regulator"/>
</dbReference>
<proteinExistence type="predicted"/>
<dbReference type="HOGENOM" id="CLU_063440_3_3_0"/>
<dbReference type="InterPro" id="IPR036390">
    <property type="entry name" value="WH_DNA-bd_sf"/>
</dbReference>
<dbReference type="STRING" id="204669.Acid345_4285"/>
<dbReference type="Proteomes" id="UP000002432">
    <property type="component" value="Chromosome"/>
</dbReference>
<dbReference type="SUPFAM" id="SSF46785">
    <property type="entry name" value="Winged helix' DNA-binding domain"/>
    <property type="match status" value="1"/>
</dbReference>
<dbReference type="KEGG" id="aba:Acid345_4285"/>
<dbReference type="eggNOG" id="COG1695">
    <property type="taxonomic scope" value="Bacteria"/>
</dbReference>
<dbReference type="RefSeq" id="WP_011525082.1">
    <property type="nucleotide sequence ID" value="NC_008009.1"/>
</dbReference>
<accession>Q1IIL5</accession>
<dbReference type="Pfam" id="PF03551">
    <property type="entry name" value="PadR"/>
    <property type="match status" value="1"/>
</dbReference>
<sequence>MPSRSIDLPQGTLDLLILRTLSLEPLHGWAVSERIQQISSDVLQVQQGSLYPALHRLERRGWIKARWGTSENNRKAKFYELTKAGRRQLEIEQDAWAKLTAAVSQVLGTA</sequence>